<dbReference type="Pfam" id="PF02661">
    <property type="entry name" value="Fic"/>
    <property type="match status" value="1"/>
</dbReference>
<dbReference type="InterPro" id="IPR036597">
    <property type="entry name" value="Fido-like_dom_sf"/>
</dbReference>
<dbReference type="RefSeq" id="WP_252168915.1">
    <property type="nucleotide sequence ID" value="NZ_CP084932.1"/>
</dbReference>
<feature type="domain" description="Fido" evidence="1">
    <location>
        <begin position="42"/>
        <end position="208"/>
    </location>
</feature>
<gene>
    <name evidence="2" type="ORF">LHA26_19605</name>
</gene>
<keyword evidence="3" id="KW-1185">Reference proteome</keyword>
<dbReference type="PROSITE" id="PS51459">
    <property type="entry name" value="FIDO"/>
    <property type="match status" value="1"/>
</dbReference>
<accession>A0ABY4XE95</accession>
<organism evidence="2 3">
    <name type="scientific">Sphingomonas morindae</name>
    <dbReference type="NCBI Taxonomy" id="1541170"/>
    <lineage>
        <taxon>Bacteria</taxon>
        <taxon>Pseudomonadati</taxon>
        <taxon>Pseudomonadota</taxon>
        <taxon>Alphaproteobacteria</taxon>
        <taxon>Sphingomonadales</taxon>
        <taxon>Sphingomonadaceae</taxon>
        <taxon>Sphingomonas</taxon>
    </lineage>
</organism>
<evidence type="ECO:0000313" key="2">
    <source>
        <dbReference type="EMBL" id="USI75101.1"/>
    </source>
</evidence>
<dbReference type="Gene3D" id="1.10.3290.10">
    <property type="entry name" value="Fido-like domain"/>
    <property type="match status" value="1"/>
</dbReference>
<protein>
    <submittedName>
        <fullName evidence="2">Fic family protein</fullName>
    </submittedName>
</protein>
<evidence type="ECO:0000259" key="1">
    <source>
        <dbReference type="PROSITE" id="PS51459"/>
    </source>
</evidence>
<dbReference type="EMBL" id="CP084932">
    <property type="protein sequence ID" value="USI75101.1"/>
    <property type="molecule type" value="Genomic_DNA"/>
</dbReference>
<reference evidence="2" key="1">
    <citation type="journal article" date="2022" name="Toxins">
        <title>Genomic Analysis of Sphingopyxis sp. USTB-05 for Biodegrading Cyanobacterial Hepatotoxins.</title>
        <authorList>
            <person name="Liu C."/>
            <person name="Xu Q."/>
            <person name="Zhao Z."/>
            <person name="Zhang H."/>
            <person name="Liu X."/>
            <person name="Yin C."/>
            <person name="Liu Y."/>
            <person name="Yan H."/>
        </authorList>
    </citation>
    <scope>NUCLEOTIDE SEQUENCE</scope>
    <source>
        <strain evidence="2">NBD5</strain>
    </source>
</reference>
<evidence type="ECO:0000313" key="3">
    <source>
        <dbReference type="Proteomes" id="UP001056937"/>
    </source>
</evidence>
<dbReference type="InterPro" id="IPR003812">
    <property type="entry name" value="Fido"/>
</dbReference>
<name>A0ABY4XE95_9SPHN</name>
<dbReference type="Proteomes" id="UP001056937">
    <property type="component" value="Plasmid p1"/>
</dbReference>
<sequence>MSPHTAPPEWQAYTMPDYHAAMTKACTALLQRIHADAAFRLSILTDPRDLHRTLFAQFTPRGHPEYAGTYRGTVGTSLEGRRSGAPQLFTPQKSFSFEEPENVAAQLDFMLAEVRRELVPARSAAPYVQLLTLTHLFCWFGKIHPFLDGNGHIQRALFAAAAVEIGIPLAARFAIHPRPFDSLLAWPLEAFTRASADEREPFIGMVAEYLSSWLAGPFDQPASGIAPEDDPEAGNDS</sequence>
<keyword evidence="2" id="KW-0614">Plasmid</keyword>
<dbReference type="SUPFAM" id="SSF140931">
    <property type="entry name" value="Fic-like"/>
    <property type="match status" value="1"/>
</dbReference>
<proteinExistence type="predicted"/>
<geneLocation type="plasmid" evidence="2 3">
    <name>p1</name>
</geneLocation>